<feature type="domain" description="Prohead serine protease" evidence="4">
    <location>
        <begin position="13"/>
        <end position="154"/>
    </location>
</feature>
<evidence type="ECO:0000313" key="5">
    <source>
        <dbReference type="EMBL" id="MDT1975135.1"/>
    </source>
</evidence>
<dbReference type="AlphaFoldDB" id="A0AAW8RBT0"/>
<organism evidence="5 6">
    <name type="scientific">Carnobacterium divergens</name>
    <name type="common">Lactobacillus divergens</name>
    <dbReference type="NCBI Taxonomy" id="2748"/>
    <lineage>
        <taxon>Bacteria</taxon>
        <taxon>Bacillati</taxon>
        <taxon>Bacillota</taxon>
        <taxon>Bacilli</taxon>
        <taxon>Lactobacillales</taxon>
        <taxon>Carnobacteriaceae</taxon>
        <taxon>Carnobacterium</taxon>
    </lineage>
</organism>
<dbReference type="Pfam" id="PF04586">
    <property type="entry name" value="Peptidase_S78"/>
    <property type="match status" value="1"/>
</dbReference>
<protein>
    <submittedName>
        <fullName evidence="5">HK97 family phage prohead protease</fullName>
    </submittedName>
</protein>
<evidence type="ECO:0000256" key="3">
    <source>
        <dbReference type="ARBA" id="ARBA00022801"/>
    </source>
</evidence>
<reference evidence="5" key="1">
    <citation type="submission" date="2022-04" db="EMBL/GenBank/DDBJ databases">
        <title>Draft genome sequences of lactic acid bacteria (LAB) strains involved in meat spoilage.</title>
        <authorList>
            <person name="Palevich N."/>
        </authorList>
    </citation>
    <scope>NUCLEOTIDE SEQUENCE</scope>
    <source>
        <strain evidence="5">9-14</strain>
    </source>
</reference>
<dbReference type="GO" id="GO:0006508">
    <property type="term" value="P:proteolysis"/>
    <property type="evidence" value="ECO:0007669"/>
    <property type="project" value="UniProtKB-KW"/>
</dbReference>
<keyword evidence="2 5" id="KW-0645">Protease</keyword>
<sequence length="175" mass="19728">MEKINKSFAIKTLDSDESKKYSFEGYLSTFGNIDRTGDLIEKEAFNESLKETKRYPMLFNHDVNTVIGYLELSTDESGLKAKGHLTEGVEKAEEVYKLMKAGALDKMSIGMMVKDYETVDDGSRLGWNIKQAEIFEGSIVTIPANNEAKISTVKKIDPNLEVLKAKTLWKMKNTN</sequence>
<gene>
    <name evidence="5" type="ORF">MX635_12075</name>
</gene>
<proteinExistence type="predicted"/>
<dbReference type="GO" id="GO:0008233">
    <property type="term" value="F:peptidase activity"/>
    <property type="evidence" value="ECO:0007669"/>
    <property type="project" value="UniProtKB-KW"/>
</dbReference>
<dbReference type="EMBL" id="JALRMR010000017">
    <property type="protein sequence ID" value="MDT1975135.1"/>
    <property type="molecule type" value="Genomic_DNA"/>
</dbReference>
<dbReference type="RefSeq" id="WP_311780877.1">
    <property type="nucleotide sequence ID" value="NZ_JALRMR010000017.1"/>
</dbReference>
<dbReference type="Proteomes" id="UP001249945">
    <property type="component" value="Unassembled WGS sequence"/>
</dbReference>
<comment type="caution">
    <text evidence="5">The sequence shown here is derived from an EMBL/GenBank/DDBJ whole genome shotgun (WGS) entry which is preliminary data.</text>
</comment>
<accession>A0AAW8RBT0</accession>
<dbReference type="NCBIfam" id="TIGR01543">
    <property type="entry name" value="proheadase_HK97"/>
    <property type="match status" value="1"/>
</dbReference>
<name>A0AAW8RBT0_CARDV</name>
<evidence type="ECO:0000256" key="2">
    <source>
        <dbReference type="ARBA" id="ARBA00022670"/>
    </source>
</evidence>
<dbReference type="InterPro" id="IPR054613">
    <property type="entry name" value="Peptidase_S78_dom"/>
</dbReference>
<evidence type="ECO:0000313" key="6">
    <source>
        <dbReference type="Proteomes" id="UP001249945"/>
    </source>
</evidence>
<keyword evidence="1" id="KW-1188">Viral release from host cell</keyword>
<dbReference type="SUPFAM" id="SSF50789">
    <property type="entry name" value="Herpes virus serine proteinase, assemblin"/>
    <property type="match status" value="1"/>
</dbReference>
<evidence type="ECO:0000256" key="1">
    <source>
        <dbReference type="ARBA" id="ARBA00022612"/>
    </source>
</evidence>
<evidence type="ECO:0000259" key="4">
    <source>
        <dbReference type="Pfam" id="PF04586"/>
    </source>
</evidence>
<dbReference type="InterPro" id="IPR006433">
    <property type="entry name" value="Prohead_protease"/>
</dbReference>
<keyword evidence="3" id="KW-0378">Hydrolase</keyword>